<dbReference type="PROSITE" id="PS51257">
    <property type="entry name" value="PROKAR_LIPOPROTEIN"/>
    <property type="match status" value="1"/>
</dbReference>
<sequence>MNTRHKINVMSQVSHSWIISVPSRVIPFTHTSLGCRGRLPDRVKRLSASAFQFSQVSLELIASSRPSPIQLPPH</sequence>
<gene>
    <name evidence="1" type="ORF">BO82DRAFT_168450</name>
</gene>
<dbReference type="AlphaFoldDB" id="A0A319BYX4"/>
<dbReference type="RefSeq" id="XP_025488135.1">
    <property type="nucleotide sequence ID" value="XM_025630323.1"/>
</dbReference>
<dbReference type="Proteomes" id="UP000248340">
    <property type="component" value="Unassembled WGS sequence"/>
</dbReference>
<organism evidence="1 2">
    <name type="scientific">Aspergillus uvarum CBS 121591</name>
    <dbReference type="NCBI Taxonomy" id="1448315"/>
    <lineage>
        <taxon>Eukaryota</taxon>
        <taxon>Fungi</taxon>
        <taxon>Dikarya</taxon>
        <taxon>Ascomycota</taxon>
        <taxon>Pezizomycotina</taxon>
        <taxon>Eurotiomycetes</taxon>
        <taxon>Eurotiomycetidae</taxon>
        <taxon>Eurotiales</taxon>
        <taxon>Aspergillaceae</taxon>
        <taxon>Aspergillus</taxon>
        <taxon>Aspergillus subgen. Circumdati</taxon>
    </lineage>
</organism>
<dbReference type="EMBL" id="KZ821734">
    <property type="protein sequence ID" value="PYH77935.1"/>
    <property type="molecule type" value="Genomic_DNA"/>
</dbReference>
<evidence type="ECO:0000313" key="1">
    <source>
        <dbReference type="EMBL" id="PYH77935.1"/>
    </source>
</evidence>
<protein>
    <submittedName>
        <fullName evidence="1">Uncharacterized protein</fullName>
    </submittedName>
</protein>
<name>A0A319BYX4_9EURO</name>
<evidence type="ECO:0000313" key="2">
    <source>
        <dbReference type="Proteomes" id="UP000248340"/>
    </source>
</evidence>
<dbReference type="VEuPathDB" id="FungiDB:BO82DRAFT_168450"/>
<keyword evidence="2" id="KW-1185">Reference proteome</keyword>
<dbReference type="GeneID" id="37133064"/>
<accession>A0A319BYX4</accession>
<proteinExistence type="predicted"/>
<reference evidence="1 2" key="1">
    <citation type="submission" date="2016-12" db="EMBL/GenBank/DDBJ databases">
        <title>The genomes of Aspergillus section Nigri reveals drivers in fungal speciation.</title>
        <authorList>
            <consortium name="DOE Joint Genome Institute"/>
            <person name="Vesth T.C."/>
            <person name="Nybo J."/>
            <person name="Theobald S."/>
            <person name="Brandl J."/>
            <person name="Frisvad J.C."/>
            <person name="Nielsen K.F."/>
            <person name="Lyhne E.K."/>
            <person name="Kogle M.E."/>
            <person name="Kuo A."/>
            <person name="Riley R."/>
            <person name="Clum A."/>
            <person name="Nolan M."/>
            <person name="Lipzen A."/>
            <person name="Salamov A."/>
            <person name="Henrissat B."/>
            <person name="Wiebenga A."/>
            <person name="De Vries R.P."/>
            <person name="Grigoriev I.V."/>
            <person name="Mortensen U.H."/>
            <person name="Andersen M.R."/>
            <person name="Baker S.E."/>
        </authorList>
    </citation>
    <scope>NUCLEOTIDE SEQUENCE [LARGE SCALE GENOMIC DNA]</scope>
    <source>
        <strain evidence="1 2">CBS 121591</strain>
    </source>
</reference>